<organism evidence="1 2">
    <name type="scientific">Flavimaribacter sediminis</name>
    <dbReference type="NCBI Taxonomy" id="2865987"/>
    <lineage>
        <taxon>Bacteria</taxon>
        <taxon>Pseudomonadati</taxon>
        <taxon>Pseudomonadota</taxon>
        <taxon>Alphaproteobacteria</taxon>
        <taxon>Hyphomicrobiales</taxon>
        <taxon>Rhizobiaceae</taxon>
        <taxon>Flavimaribacter</taxon>
    </lineage>
</organism>
<accession>A0AAE3CYH6</accession>
<comment type="caution">
    <text evidence="1">The sequence shown here is derived from an EMBL/GenBank/DDBJ whole genome shotgun (WGS) entry which is preliminary data.</text>
</comment>
<evidence type="ECO:0000313" key="1">
    <source>
        <dbReference type="EMBL" id="MBW8635664.1"/>
    </source>
</evidence>
<sequence length="286" mass="31639">MSDFGKSPKRVAGCSTRHFVCLFLLILASVFPAGISVADDTEVDVELILAVDVSRSMTPNELEIQRRGYAEAIVSDEVIGAIRNGLIGRIAITYVEWAGSWSQNVVVDWMIISNVDEARVFAEQLTARFENSLRRTSISGAIDFTSGLFADNGFIANRQVIDISGDGPNNHGRPVVPARDEALARGIVINGLPLMTKEGMGTQWMLDDLDQYYRHCVIGGPRSFVLPVKEWSQFPAAVRQKLVLELADAAPPMARDLVVRIQASEAYDCLVGEKIWNRMRDIWSEP</sequence>
<dbReference type="SUPFAM" id="SSF53300">
    <property type="entry name" value="vWA-like"/>
    <property type="match status" value="1"/>
</dbReference>
<gene>
    <name evidence="1" type="ORF">K1W69_00575</name>
</gene>
<dbReference type="AlphaFoldDB" id="A0AAE3CYH6"/>
<name>A0AAE3CYH6_9HYPH</name>
<dbReference type="Pfam" id="PF06707">
    <property type="entry name" value="DUF1194"/>
    <property type="match status" value="1"/>
</dbReference>
<proteinExistence type="predicted"/>
<evidence type="ECO:0000313" key="2">
    <source>
        <dbReference type="Proteomes" id="UP001196509"/>
    </source>
</evidence>
<keyword evidence="2" id="KW-1185">Reference proteome</keyword>
<dbReference type="InterPro" id="IPR036465">
    <property type="entry name" value="vWFA_dom_sf"/>
</dbReference>
<dbReference type="InterPro" id="IPR010607">
    <property type="entry name" value="DUF1194"/>
</dbReference>
<dbReference type="EMBL" id="JAICBX010000001">
    <property type="protein sequence ID" value="MBW8635664.1"/>
    <property type="molecule type" value="Genomic_DNA"/>
</dbReference>
<reference evidence="1" key="1">
    <citation type="submission" date="2021-08" db="EMBL/GenBank/DDBJ databases">
        <title>Hoeflea bacterium WL0058 sp. nov., isolated from the sediment.</title>
        <authorList>
            <person name="Wang L."/>
            <person name="Zhang D."/>
        </authorList>
    </citation>
    <scope>NUCLEOTIDE SEQUENCE</scope>
    <source>
        <strain evidence="1">WL0058</strain>
    </source>
</reference>
<dbReference type="Proteomes" id="UP001196509">
    <property type="component" value="Unassembled WGS sequence"/>
</dbReference>
<dbReference type="RefSeq" id="WP_220226393.1">
    <property type="nucleotide sequence ID" value="NZ_JAICBX010000001.1"/>
</dbReference>
<protein>
    <submittedName>
        <fullName evidence="1">DUF1194 domain-containing protein</fullName>
    </submittedName>
</protein>